<organism evidence="1 3">
    <name type="scientific">Adineta steineri</name>
    <dbReference type="NCBI Taxonomy" id="433720"/>
    <lineage>
        <taxon>Eukaryota</taxon>
        <taxon>Metazoa</taxon>
        <taxon>Spiralia</taxon>
        <taxon>Gnathifera</taxon>
        <taxon>Rotifera</taxon>
        <taxon>Eurotatoria</taxon>
        <taxon>Bdelloidea</taxon>
        <taxon>Adinetida</taxon>
        <taxon>Adinetidae</taxon>
        <taxon>Adineta</taxon>
    </lineage>
</organism>
<dbReference type="EMBL" id="CAJOAZ010000680">
    <property type="protein sequence ID" value="CAF3695802.1"/>
    <property type="molecule type" value="Genomic_DNA"/>
</dbReference>
<evidence type="ECO:0000313" key="3">
    <source>
        <dbReference type="Proteomes" id="UP000663844"/>
    </source>
</evidence>
<dbReference type="EMBL" id="CAJOAZ010007017">
    <property type="protein sequence ID" value="CAF4151619.1"/>
    <property type="molecule type" value="Genomic_DNA"/>
</dbReference>
<name>A0A818UPD9_9BILA</name>
<dbReference type="Proteomes" id="UP000663844">
    <property type="component" value="Unassembled WGS sequence"/>
</dbReference>
<proteinExistence type="predicted"/>
<protein>
    <submittedName>
        <fullName evidence="1">Uncharacterized protein</fullName>
    </submittedName>
</protein>
<reference evidence="1" key="1">
    <citation type="submission" date="2021-02" db="EMBL/GenBank/DDBJ databases">
        <authorList>
            <person name="Nowell W R."/>
        </authorList>
    </citation>
    <scope>NUCLEOTIDE SEQUENCE</scope>
</reference>
<gene>
    <name evidence="1" type="ORF">OXD698_LOCUS11930</name>
    <name evidence="2" type="ORF">OXD698_LOCUS38101</name>
</gene>
<comment type="caution">
    <text evidence="1">The sequence shown here is derived from an EMBL/GenBank/DDBJ whole genome shotgun (WGS) entry which is preliminary data.</text>
</comment>
<evidence type="ECO:0000313" key="1">
    <source>
        <dbReference type="EMBL" id="CAF3695802.1"/>
    </source>
</evidence>
<sequence>HFPGIEILSEKQKRQEAIEKLSKPRAISARSKV</sequence>
<accession>A0A818UPD9</accession>
<evidence type="ECO:0000313" key="2">
    <source>
        <dbReference type="EMBL" id="CAF4151619.1"/>
    </source>
</evidence>
<feature type="non-terminal residue" evidence="1">
    <location>
        <position position="1"/>
    </location>
</feature>
<dbReference type="AlphaFoldDB" id="A0A818UPD9"/>